<feature type="transmembrane region" description="Helical" evidence="1">
    <location>
        <begin position="274"/>
        <end position="294"/>
    </location>
</feature>
<keyword evidence="1" id="KW-0812">Transmembrane</keyword>
<dbReference type="RefSeq" id="WP_025363044.1">
    <property type="nucleotide sequence ID" value="NZ_CP006681.1"/>
</dbReference>
<dbReference type="STRING" id="1276246.SCULI_v1c04660"/>
<sequence length="316" mass="36508">MFKKLDDKKKKISFYTTLGIILSYILLNFGLLIPGPGVESLKFINSVEKNMKKVMPKGKFVLDGEDKLYSAIMNVSIRSSYISDIKSTINYNDISANVEKQVEEYTDFANQWFDNKWGQAIEQKQNIDLYDVGMDIIEYDMAIAEKYHNYGLVNPGITWLFKGGFKDAFSKDFYSYVLKMQTFIDQETYEQLLSWTGPGLTGMDVQHSTSWYIVNNKVWFFNQQIESIKYALTAVPTHSPFINKDLTVDNISEHLDVDDFYHPNFTSGVNQMRAAIVFLFWQPFLIAGAIIIMWNTKPAKKVKETKVKTVKKEVKK</sequence>
<proteinExistence type="predicted"/>
<evidence type="ECO:0000313" key="3">
    <source>
        <dbReference type="Proteomes" id="UP000019267"/>
    </source>
</evidence>
<evidence type="ECO:0000256" key="1">
    <source>
        <dbReference type="SAM" id="Phobius"/>
    </source>
</evidence>
<dbReference type="KEGG" id="scq:SCULI_v1c04660"/>
<keyword evidence="1" id="KW-1133">Transmembrane helix</keyword>
<organism evidence="2 3">
    <name type="scientific">Spiroplasma culicicola AES-1</name>
    <dbReference type="NCBI Taxonomy" id="1276246"/>
    <lineage>
        <taxon>Bacteria</taxon>
        <taxon>Bacillati</taxon>
        <taxon>Mycoplasmatota</taxon>
        <taxon>Mollicutes</taxon>
        <taxon>Entomoplasmatales</taxon>
        <taxon>Spiroplasmataceae</taxon>
        <taxon>Spiroplasma</taxon>
    </lineage>
</organism>
<reference evidence="2 3" key="1">
    <citation type="journal article" date="2014" name="Genome Biol. Evol.">
        <title>Molecular evolution of the substrate utilization strategies and putative virulence factors in mosquito-associated Spiroplasma species.</title>
        <authorList>
            <person name="Chang T.H."/>
            <person name="Lo W.S."/>
            <person name="Ku C."/>
            <person name="Chen L.L."/>
            <person name="Kuo C.H."/>
        </authorList>
    </citation>
    <scope>NUCLEOTIDE SEQUENCE [LARGE SCALE GENOMIC DNA]</scope>
    <source>
        <strain evidence="2">AES-1</strain>
    </source>
</reference>
<dbReference type="AlphaFoldDB" id="W6A743"/>
<gene>
    <name evidence="2" type="ORF">SCULI_v1c04660</name>
</gene>
<keyword evidence="3" id="KW-1185">Reference proteome</keyword>
<dbReference type="PATRIC" id="fig|1276246.3.peg.465"/>
<protein>
    <recommendedName>
        <fullName evidence="4">Transmembrane protein</fullName>
    </recommendedName>
</protein>
<dbReference type="HOGENOM" id="CLU_933531_0_0_14"/>
<accession>W6A743</accession>
<evidence type="ECO:0008006" key="4">
    <source>
        <dbReference type="Google" id="ProtNLM"/>
    </source>
</evidence>
<keyword evidence="1" id="KW-0472">Membrane</keyword>
<feature type="transmembrane region" description="Helical" evidence="1">
    <location>
        <begin position="12"/>
        <end position="33"/>
    </location>
</feature>
<evidence type="ECO:0000313" key="2">
    <source>
        <dbReference type="EMBL" id="AHI52807.1"/>
    </source>
</evidence>
<name>W6A743_9MOLU</name>
<dbReference type="OrthoDB" id="390308at2"/>
<dbReference type="Proteomes" id="UP000019267">
    <property type="component" value="Chromosome"/>
</dbReference>
<dbReference type="EMBL" id="CP006681">
    <property type="protein sequence ID" value="AHI52807.1"/>
    <property type="molecule type" value="Genomic_DNA"/>
</dbReference>